<evidence type="ECO:0000256" key="1">
    <source>
        <dbReference type="ARBA" id="ARBA00023157"/>
    </source>
</evidence>
<feature type="region of interest" description="Disordered" evidence="2">
    <location>
        <begin position="81"/>
        <end position="117"/>
    </location>
</feature>
<dbReference type="EMBL" id="JAPFRF010000011">
    <property type="protein sequence ID" value="KAJ7317226.1"/>
    <property type="molecule type" value="Genomic_DNA"/>
</dbReference>
<name>A0A9Q0XKE3_9SAUR</name>
<evidence type="ECO:0000313" key="4">
    <source>
        <dbReference type="Proteomes" id="UP001142489"/>
    </source>
</evidence>
<dbReference type="Proteomes" id="UP001142489">
    <property type="component" value="Unassembled WGS sequence"/>
</dbReference>
<feature type="compositionally biased region" description="Polar residues" evidence="2">
    <location>
        <begin position="81"/>
        <end position="90"/>
    </location>
</feature>
<dbReference type="GO" id="GO:0006357">
    <property type="term" value="P:regulation of transcription by RNA polymerase II"/>
    <property type="evidence" value="ECO:0007669"/>
    <property type="project" value="TreeGrafter"/>
</dbReference>
<protein>
    <submittedName>
        <fullName evidence="3">Uncharacterized protein</fullName>
    </submittedName>
</protein>
<evidence type="ECO:0000313" key="3">
    <source>
        <dbReference type="EMBL" id="KAJ7317226.1"/>
    </source>
</evidence>
<feature type="region of interest" description="Disordered" evidence="2">
    <location>
        <begin position="256"/>
        <end position="299"/>
    </location>
</feature>
<sequence>MKILKSCISGRVALPALPRIRAQQEPHPQSEGSRRARKTAAAAATGESRFEPFVDMACCVSTPDSKALTFLQESAQLLSQPRAISSTTTAGRPPWQAGGPPLRPKTSHPAAAPRSGSLPGAAALASFAPLDALSLISLHCSSLELEPAAGIAPAEAPEGRPPAARAKDGGDLLRRAPGGKPREAPAPLPPEMGTPRHKAEPPAKGRGRRVSRKQPRPRRSCESRDPAFQGVTFQMQLRLCHSSAAGCRLLVRHRYSSGKPRKRSRIPLAKEDDRPGTSEEEDGCLSTHTNPSYIPPSQGHPGEFACENNHCIQERWKCGSGNDYLGNSGEMPELCRAYFFEKHHGAVL</sequence>
<dbReference type="Gene3D" id="4.10.400.10">
    <property type="entry name" value="Low-density Lipoprotein Receptor"/>
    <property type="match status" value="1"/>
</dbReference>
<dbReference type="InterPro" id="IPR053116">
    <property type="entry name" value="GATA-type_Znf_Regulator"/>
</dbReference>
<feature type="compositionally biased region" description="Basic residues" evidence="2">
    <location>
        <begin position="205"/>
        <end position="218"/>
    </location>
</feature>
<dbReference type="GO" id="GO:0005634">
    <property type="term" value="C:nucleus"/>
    <property type="evidence" value="ECO:0007669"/>
    <property type="project" value="TreeGrafter"/>
</dbReference>
<gene>
    <name evidence="3" type="ORF">JRQ81_003388</name>
</gene>
<feature type="compositionally biased region" description="Basic and acidic residues" evidence="2">
    <location>
        <begin position="165"/>
        <end position="174"/>
    </location>
</feature>
<reference evidence="3" key="1">
    <citation type="journal article" date="2023" name="DNA Res.">
        <title>Chromosome-level genome assembly of Phrynocephalus forsythii using third-generation DNA sequencing and Hi-C analysis.</title>
        <authorList>
            <person name="Qi Y."/>
            <person name="Zhao W."/>
            <person name="Zhao Y."/>
            <person name="Niu C."/>
            <person name="Cao S."/>
            <person name="Zhang Y."/>
        </authorList>
    </citation>
    <scope>NUCLEOTIDE SEQUENCE</scope>
    <source>
        <tissue evidence="3">Muscle</tissue>
    </source>
</reference>
<dbReference type="SUPFAM" id="SSF57424">
    <property type="entry name" value="LDL receptor-like module"/>
    <property type="match status" value="1"/>
</dbReference>
<comment type="caution">
    <text evidence="3">The sequence shown here is derived from an EMBL/GenBank/DDBJ whole genome shotgun (WGS) entry which is preliminary data.</text>
</comment>
<dbReference type="OrthoDB" id="2162994at2759"/>
<dbReference type="AlphaFoldDB" id="A0A9Q0XKE3"/>
<accession>A0A9Q0XKE3</accession>
<keyword evidence="1" id="KW-1015">Disulfide bond</keyword>
<keyword evidence="4" id="KW-1185">Reference proteome</keyword>
<dbReference type="GO" id="GO:0007283">
    <property type="term" value="P:spermatogenesis"/>
    <property type="evidence" value="ECO:0007669"/>
    <property type="project" value="TreeGrafter"/>
</dbReference>
<feature type="region of interest" description="Disordered" evidence="2">
    <location>
        <begin position="152"/>
        <end position="225"/>
    </location>
</feature>
<feature type="compositionally biased region" description="Basic residues" evidence="2">
    <location>
        <begin position="256"/>
        <end position="265"/>
    </location>
</feature>
<dbReference type="GO" id="GO:0048599">
    <property type="term" value="P:oocyte development"/>
    <property type="evidence" value="ECO:0007669"/>
    <property type="project" value="TreeGrafter"/>
</dbReference>
<feature type="region of interest" description="Disordered" evidence="2">
    <location>
        <begin position="18"/>
        <end position="45"/>
    </location>
</feature>
<feature type="compositionally biased region" description="Low complexity" evidence="2">
    <location>
        <begin position="152"/>
        <end position="164"/>
    </location>
</feature>
<organism evidence="3 4">
    <name type="scientific">Phrynocephalus forsythii</name>
    <dbReference type="NCBI Taxonomy" id="171643"/>
    <lineage>
        <taxon>Eukaryota</taxon>
        <taxon>Metazoa</taxon>
        <taxon>Chordata</taxon>
        <taxon>Craniata</taxon>
        <taxon>Vertebrata</taxon>
        <taxon>Euteleostomi</taxon>
        <taxon>Lepidosauria</taxon>
        <taxon>Squamata</taxon>
        <taxon>Bifurcata</taxon>
        <taxon>Unidentata</taxon>
        <taxon>Episquamata</taxon>
        <taxon>Toxicofera</taxon>
        <taxon>Iguania</taxon>
        <taxon>Acrodonta</taxon>
        <taxon>Agamidae</taxon>
        <taxon>Agaminae</taxon>
        <taxon>Phrynocephalus</taxon>
    </lineage>
</organism>
<dbReference type="PANTHER" id="PTHR47341:SF1">
    <property type="entry name" value="GATA-TYPE ZINC FINGER PROTEIN 1"/>
    <property type="match status" value="1"/>
</dbReference>
<feature type="compositionally biased region" description="Basic and acidic residues" evidence="2">
    <location>
        <begin position="268"/>
        <end position="277"/>
    </location>
</feature>
<dbReference type="CDD" id="cd00112">
    <property type="entry name" value="LDLa"/>
    <property type="match status" value="1"/>
</dbReference>
<dbReference type="InterPro" id="IPR002172">
    <property type="entry name" value="LDrepeatLR_classA_rpt"/>
</dbReference>
<dbReference type="InterPro" id="IPR036055">
    <property type="entry name" value="LDL_receptor-like_sf"/>
</dbReference>
<proteinExistence type="predicted"/>
<dbReference type="PANTHER" id="PTHR47341">
    <property type="entry name" value="GATA-TYPE ZINC FINGER PROTEIN 1"/>
    <property type="match status" value="1"/>
</dbReference>
<evidence type="ECO:0000256" key="2">
    <source>
        <dbReference type="SAM" id="MobiDB-lite"/>
    </source>
</evidence>